<gene>
    <name evidence="6" type="ORF">QCA50_008706</name>
</gene>
<comment type="caution">
    <text evidence="6">The sequence shown here is derived from an EMBL/GenBank/DDBJ whole genome shotgun (WGS) entry which is preliminary data.</text>
</comment>
<evidence type="ECO:0000256" key="4">
    <source>
        <dbReference type="ARBA" id="ARBA00023098"/>
    </source>
</evidence>
<dbReference type="SUPFAM" id="SSF52096">
    <property type="entry name" value="ClpP/crotonase"/>
    <property type="match status" value="1"/>
</dbReference>
<dbReference type="GO" id="GO:0006631">
    <property type="term" value="P:fatty acid metabolic process"/>
    <property type="evidence" value="ECO:0007669"/>
    <property type="project" value="UniProtKB-KW"/>
</dbReference>
<evidence type="ECO:0000256" key="1">
    <source>
        <dbReference type="ARBA" id="ARBA00005005"/>
    </source>
</evidence>
<evidence type="ECO:0000256" key="5">
    <source>
        <dbReference type="ARBA" id="ARBA00023235"/>
    </source>
</evidence>
<keyword evidence="5" id="KW-0413">Isomerase</keyword>
<proteinExistence type="inferred from homology"/>
<dbReference type="Gene3D" id="3.90.226.10">
    <property type="entry name" value="2-enoyl-CoA Hydratase, Chain A, domain 1"/>
    <property type="match status" value="1"/>
</dbReference>
<keyword evidence="3" id="KW-0276">Fatty acid metabolism</keyword>
<reference evidence="6 7" key="1">
    <citation type="submission" date="2022-09" db="EMBL/GenBank/DDBJ databases">
        <authorList>
            <person name="Palmer J.M."/>
        </authorList>
    </citation>
    <scope>NUCLEOTIDE SEQUENCE [LARGE SCALE GENOMIC DNA]</scope>
    <source>
        <strain evidence="6 7">DSM 7382</strain>
    </source>
</reference>
<name>A0AAW0G9M5_9APHY</name>
<dbReference type="InterPro" id="IPR029045">
    <property type="entry name" value="ClpP/crotonase-like_dom_sf"/>
</dbReference>
<dbReference type="Pfam" id="PF00378">
    <property type="entry name" value="ECH_1"/>
    <property type="match status" value="1"/>
</dbReference>
<comment type="similarity">
    <text evidence="2">Belongs to the enoyl-CoA hydratase/isomerase family.</text>
</comment>
<protein>
    <submittedName>
        <fullName evidence="6">Uncharacterized protein</fullName>
    </submittedName>
</protein>
<evidence type="ECO:0000256" key="2">
    <source>
        <dbReference type="ARBA" id="ARBA00005254"/>
    </source>
</evidence>
<keyword evidence="4" id="KW-0443">Lipid metabolism</keyword>
<dbReference type="Proteomes" id="UP001385951">
    <property type="component" value="Unassembled WGS sequence"/>
</dbReference>
<organism evidence="6 7">
    <name type="scientific">Cerrena zonata</name>
    <dbReference type="NCBI Taxonomy" id="2478898"/>
    <lineage>
        <taxon>Eukaryota</taxon>
        <taxon>Fungi</taxon>
        <taxon>Dikarya</taxon>
        <taxon>Basidiomycota</taxon>
        <taxon>Agaricomycotina</taxon>
        <taxon>Agaricomycetes</taxon>
        <taxon>Polyporales</taxon>
        <taxon>Cerrenaceae</taxon>
        <taxon>Cerrena</taxon>
    </lineage>
</organism>
<dbReference type="Gene3D" id="1.10.12.10">
    <property type="entry name" value="Lyase 2-enoyl-coa Hydratase, Chain A, domain 2"/>
    <property type="match status" value="1"/>
</dbReference>
<dbReference type="FunFam" id="1.10.12.10:FF:000004">
    <property type="entry name" value="Delta3,5-delta2,4-dienoyl-CoA isomerase"/>
    <property type="match status" value="1"/>
</dbReference>
<dbReference type="EMBL" id="JASBNA010000011">
    <property type="protein sequence ID" value="KAK7688334.1"/>
    <property type="molecule type" value="Genomic_DNA"/>
</dbReference>
<evidence type="ECO:0000313" key="7">
    <source>
        <dbReference type="Proteomes" id="UP001385951"/>
    </source>
</evidence>
<keyword evidence="7" id="KW-1185">Reference proteome</keyword>
<evidence type="ECO:0000313" key="6">
    <source>
        <dbReference type="EMBL" id="KAK7688334.1"/>
    </source>
</evidence>
<dbReference type="PANTHER" id="PTHR43149">
    <property type="entry name" value="ENOYL-COA HYDRATASE"/>
    <property type="match status" value="1"/>
</dbReference>
<accession>A0AAW0G9M5</accession>
<sequence>MDNYEKDPGRRALQTRDFLLSFQHAISATERCPIPVIAAIHGAAIGLAVDIATACDIRYAASNSSFSVKEVDIGLAADIGTLARLPKVTGNQSLVQELAYTSRNFGASEAKEIGLISKIVEGGREEVVKAALETAKVIATKSPIAVVGTKRVLLHSRDHSVADNLEYVASWNGAMLQTADLKSSVQAALAKKKASYPPLGKHFSKL</sequence>
<dbReference type="GO" id="GO:0051750">
    <property type="term" value="F:delta(3,5)-delta(2,4)-dienoyl-CoA isomerase activity"/>
    <property type="evidence" value="ECO:0007669"/>
    <property type="project" value="TreeGrafter"/>
</dbReference>
<dbReference type="InterPro" id="IPR001753">
    <property type="entry name" value="Enoyl-CoA_hydra/iso"/>
</dbReference>
<dbReference type="AlphaFoldDB" id="A0AAW0G9M5"/>
<comment type="pathway">
    <text evidence="1">Lipid metabolism; fatty acid beta-oxidation.</text>
</comment>
<dbReference type="PANTHER" id="PTHR43149:SF1">
    <property type="entry name" value="DELTA(3,5)-DELTA(2,4)-DIENOYL-COA ISOMERASE, MITOCHONDRIAL"/>
    <property type="match status" value="1"/>
</dbReference>
<dbReference type="CDD" id="cd06558">
    <property type="entry name" value="crotonase-like"/>
    <property type="match status" value="1"/>
</dbReference>
<dbReference type="InterPro" id="IPR045002">
    <property type="entry name" value="Ech1-like"/>
</dbReference>
<dbReference type="InterPro" id="IPR014748">
    <property type="entry name" value="Enoyl-CoA_hydra_C"/>
</dbReference>
<evidence type="ECO:0000256" key="3">
    <source>
        <dbReference type="ARBA" id="ARBA00022832"/>
    </source>
</evidence>
<dbReference type="GO" id="GO:0005739">
    <property type="term" value="C:mitochondrion"/>
    <property type="evidence" value="ECO:0007669"/>
    <property type="project" value="TreeGrafter"/>
</dbReference>